<sequence>MFVYSQPQQGDLRLSGPTSGQGASDGARTRDREVPADLRVDLQASGVTDAPLELRMKLNVHIIDLIVIAFHKPSF</sequence>
<keyword evidence="3" id="KW-1185">Reference proteome</keyword>
<evidence type="ECO:0000313" key="3">
    <source>
        <dbReference type="Proteomes" id="UP000735302"/>
    </source>
</evidence>
<gene>
    <name evidence="2" type="ORF">PoB_003226500</name>
</gene>
<proteinExistence type="predicted"/>
<protein>
    <submittedName>
        <fullName evidence="2">Uncharacterized protein</fullName>
    </submittedName>
</protein>
<comment type="caution">
    <text evidence="2">The sequence shown here is derived from an EMBL/GenBank/DDBJ whole genome shotgun (WGS) entry which is preliminary data.</text>
</comment>
<reference evidence="2 3" key="1">
    <citation type="journal article" date="2021" name="Elife">
        <title>Chloroplast acquisition without the gene transfer in kleptoplastic sea slugs, Plakobranchus ocellatus.</title>
        <authorList>
            <person name="Maeda T."/>
            <person name="Takahashi S."/>
            <person name="Yoshida T."/>
            <person name="Shimamura S."/>
            <person name="Takaki Y."/>
            <person name="Nagai Y."/>
            <person name="Toyoda A."/>
            <person name="Suzuki Y."/>
            <person name="Arimoto A."/>
            <person name="Ishii H."/>
            <person name="Satoh N."/>
            <person name="Nishiyama T."/>
            <person name="Hasebe M."/>
            <person name="Maruyama T."/>
            <person name="Minagawa J."/>
            <person name="Obokata J."/>
            <person name="Shigenobu S."/>
        </authorList>
    </citation>
    <scope>NUCLEOTIDE SEQUENCE [LARGE SCALE GENOMIC DNA]</scope>
</reference>
<dbReference type="EMBL" id="BLXT01003752">
    <property type="protein sequence ID" value="GFO05760.1"/>
    <property type="molecule type" value="Genomic_DNA"/>
</dbReference>
<feature type="region of interest" description="Disordered" evidence="1">
    <location>
        <begin position="1"/>
        <end position="35"/>
    </location>
</feature>
<accession>A0AAV4AG89</accession>
<organism evidence="2 3">
    <name type="scientific">Plakobranchus ocellatus</name>
    <dbReference type="NCBI Taxonomy" id="259542"/>
    <lineage>
        <taxon>Eukaryota</taxon>
        <taxon>Metazoa</taxon>
        <taxon>Spiralia</taxon>
        <taxon>Lophotrochozoa</taxon>
        <taxon>Mollusca</taxon>
        <taxon>Gastropoda</taxon>
        <taxon>Heterobranchia</taxon>
        <taxon>Euthyneura</taxon>
        <taxon>Panpulmonata</taxon>
        <taxon>Sacoglossa</taxon>
        <taxon>Placobranchoidea</taxon>
        <taxon>Plakobranchidae</taxon>
        <taxon>Plakobranchus</taxon>
    </lineage>
</organism>
<evidence type="ECO:0000313" key="2">
    <source>
        <dbReference type="EMBL" id="GFO05760.1"/>
    </source>
</evidence>
<dbReference type="AlphaFoldDB" id="A0AAV4AG89"/>
<evidence type="ECO:0000256" key="1">
    <source>
        <dbReference type="SAM" id="MobiDB-lite"/>
    </source>
</evidence>
<name>A0AAV4AG89_9GAST</name>
<dbReference type="Proteomes" id="UP000735302">
    <property type="component" value="Unassembled WGS sequence"/>
</dbReference>